<name>A0A7C9J2Q6_9ACTN</name>
<evidence type="ECO:0000259" key="1">
    <source>
        <dbReference type="PROSITE" id="PS50943"/>
    </source>
</evidence>
<dbReference type="CDD" id="cd00093">
    <property type="entry name" value="HTH_XRE"/>
    <property type="match status" value="1"/>
</dbReference>
<dbReference type="Pfam" id="PF01381">
    <property type="entry name" value="HTH_3"/>
    <property type="match status" value="1"/>
</dbReference>
<dbReference type="GO" id="GO:0003677">
    <property type="term" value="F:DNA binding"/>
    <property type="evidence" value="ECO:0007669"/>
    <property type="project" value="InterPro"/>
</dbReference>
<proteinExistence type="predicted"/>
<dbReference type="InterPro" id="IPR010982">
    <property type="entry name" value="Lambda_DNA-bd_dom_sf"/>
</dbReference>
<dbReference type="PROSITE" id="PS50943">
    <property type="entry name" value="HTH_CROC1"/>
    <property type="match status" value="1"/>
</dbReference>
<evidence type="ECO:0000313" key="2">
    <source>
        <dbReference type="EMBL" id="NAS22160.1"/>
    </source>
</evidence>
<feature type="domain" description="HTH cro/C1-type" evidence="1">
    <location>
        <begin position="20"/>
        <end position="74"/>
    </location>
</feature>
<dbReference type="AlphaFoldDB" id="A0A7C9J2Q6"/>
<keyword evidence="3" id="KW-1185">Reference proteome</keyword>
<sequence length="122" mass="13100">MPEVRNVGIDDFYRLVGLRIRGARLNAGLSQAELAEHLGLTRSSVANLETGRQRIALHLCVLIAKALSTEVIALLPQESSMNGNEEISDLSARLADSPESAQDFVRAAVAQLGIKHPEGKDG</sequence>
<accession>A0A7C9J2Q6</accession>
<protein>
    <submittedName>
        <fullName evidence="2">Helix-turn-helix domain-containing protein</fullName>
    </submittedName>
</protein>
<dbReference type="SUPFAM" id="SSF47413">
    <property type="entry name" value="lambda repressor-like DNA-binding domains"/>
    <property type="match status" value="1"/>
</dbReference>
<reference evidence="2 3" key="1">
    <citation type="submission" date="2020-01" db="EMBL/GenBank/DDBJ databases">
        <title>Herbidospora sp. NEAU-GS84 nov., a novel actinomycete isolated from soil.</title>
        <authorList>
            <person name="Han L."/>
        </authorList>
    </citation>
    <scope>NUCLEOTIDE SEQUENCE [LARGE SCALE GENOMIC DNA]</scope>
    <source>
        <strain evidence="2 3">NEAU-GS84</strain>
    </source>
</reference>
<evidence type="ECO:0000313" key="3">
    <source>
        <dbReference type="Proteomes" id="UP000479526"/>
    </source>
</evidence>
<dbReference type="Gene3D" id="1.10.260.40">
    <property type="entry name" value="lambda repressor-like DNA-binding domains"/>
    <property type="match status" value="1"/>
</dbReference>
<organism evidence="2 3">
    <name type="scientific">Herbidospora solisilvae</name>
    <dbReference type="NCBI Taxonomy" id="2696284"/>
    <lineage>
        <taxon>Bacteria</taxon>
        <taxon>Bacillati</taxon>
        <taxon>Actinomycetota</taxon>
        <taxon>Actinomycetes</taxon>
        <taxon>Streptosporangiales</taxon>
        <taxon>Streptosporangiaceae</taxon>
        <taxon>Herbidospora</taxon>
    </lineage>
</organism>
<dbReference type="InterPro" id="IPR001387">
    <property type="entry name" value="Cro/C1-type_HTH"/>
</dbReference>
<dbReference type="Proteomes" id="UP000479526">
    <property type="component" value="Unassembled WGS sequence"/>
</dbReference>
<dbReference type="SMART" id="SM00530">
    <property type="entry name" value="HTH_XRE"/>
    <property type="match status" value="1"/>
</dbReference>
<gene>
    <name evidence="2" type="ORF">GT755_10745</name>
</gene>
<comment type="caution">
    <text evidence="2">The sequence shown here is derived from an EMBL/GenBank/DDBJ whole genome shotgun (WGS) entry which is preliminary data.</text>
</comment>
<dbReference type="EMBL" id="WXEW01000003">
    <property type="protein sequence ID" value="NAS22160.1"/>
    <property type="molecule type" value="Genomic_DNA"/>
</dbReference>